<reference evidence="1 2" key="1">
    <citation type="submission" date="2020-08" db="EMBL/GenBank/DDBJ databases">
        <title>Genomic Encyclopedia of Type Strains, Phase IV (KMG-IV): sequencing the most valuable type-strain genomes for metagenomic binning, comparative biology and taxonomic classification.</title>
        <authorList>
            <person name="Goeker M."/>
        </authorList>
    </citation>
    <scope>NUCLEOTIDE SEQUENCE [LARGE SCALE GENOMIC DNA]</scope>
    <source>
        <strain evidence="1 2">DSM 28101</strain>
    </source>
</reference>
<dbReference type="EMBL" id="JACIDZ010000001">
    <property type="protein sequence ID" value="MBB4120690.1"/>
    <property type="molecule type" value="Genomic_DNA"/>
</dbReference>
<dbReference type="Proteomes" id="UP000530571">
    <property type="component" value="Unassembled WGS sequence"/>
</dbReference>
<name>A0A7W6KGL4_9HYPH</name>
<dbReference type="AlphaFoldDB" id="A0A7W6KGL4"/>
<gene>
    <name evidence="1" type="ORF">GGR30_000585</name>
</gene>
<organism evidence="1 2">
    <name type="scientific">Martelella radicis</name>
    <dbReference type="NCBI Taxonomy" id="1397476"/>
    <lineage>
        <taxon>Bacteria</taxon>
        <taxon>Pseudomonadati</taxon>
        <taxon>Pseudomonadota</taxon>
        <taxon>Alphaproteobacteria</taxon>
        <taxon>Hyphomicrobiales</taxon>
        <taxon>Aurantimonadaceae</taxon>
        <taxon>Martelella</taxon>
    </lineage>
</organism>
<dbReference type="RefSeq" id="WP_183482351.1">
    <property type="nucleotide sequence ID" value="NZ_JACIDZ010000001.1"/>
</dbReference>
<proteinExistence type="predicted"/>
<evidence type="ECO:0000313" key="2">
    <source>
        <dbReference type="Proteomes" id="UP000530571"/>
    </source>
</evidence>
<sequence>MTELKVYDATGVQRPIAAETNPDGSISPRHGFSAEAAALVEAVREAVEIVTPARRHKAVTPSDDAVLEDVLTLFVGFGGAVAIEAGGGVAVYHCQSGTLLPVAAHKVLATGTTASEIVALVK</sequence>
<keyword evidence="2" id="KW-1185">Reference proteome</keyword>
<evidence type="ECO:0000313" key="1">
    <source>
        <dbReference type="EMBL" id="MBB4120690.1"/>
    </source>
</evidence>
<accession>A0A7W6KGL4</accession>
<protein>
    <submittedName>
        <fullName evidence="1">Uncharacterized protein</fullName>
    </submittedName>
</protein>
<comment type="caution">
    <text evidence="1">The sequence shown here is derived from an EMBL/GenBank/DDBJ whole genome shotgun (WGS) entry which is preliminary data.</text>
</comment>